<dbReference type="AlphaFoldDB" id="V6TEH4"/>
<feature type="non-terminal residue" evidence="2">
    <location>
        <position position="1"/>
    </location>
</feature>
<reference evidence="2 3" key="2">
    <citation type="journal article" date="2013" name="Genome Biol. Evol.">
        <title>Genome sequencing of Giardia lamblia genotypes A2 and B isolates (DH and GS) and comparative analysis with the genomes of genotypes A1 and E (WB and Pig).</title>
        <authorList>
            <person name="Adam R.D."/>
            <person name="Dahlstrom E.W."/>
            <person name="Martens C.A."/>
            <person name="Bruno D.P."/>
            <person name="Barbian K.D."/>
            <person name="Ricklefs S.M."/>
            <person name="Hernandez M.M."/>
            <person name="Narla N.P."/>
            <person name="Patel R.B."/>
            <person name="Porcella S.F."/>
            <person name="Nash T.E."/>
        </authorList>
    </citation>
    <scope>NUCLEOTIDE SEQUENCE [LARGE SCALE GENOMIC DNA]</scope>
    <source>
        <strain evidence="2 3">DH</strain>
    </source>
</reference>
<protein>
    <submittedName>
        <fullName evidence="2">Uncharacterized protein</fullName>
    </submittedName>
</protein>
<comment type="caution">
    <text evidence="2">The sequence shown here is derived from an EMBL/GenBank/DDBJ whole genome shotgun (WGS) entry which is preliminary data.</text>
</comment>
<dbReference type="VEuPathDB" id="GiardiaDB:QR46_3279"/>
<evidence type="ECO:0000313" key="3">
    <source>
        <dbReference type="Proteomes" id="UP000018320"/>
    </source>
</evidence>
<organism evidence="2 3">
    <name type="scientific">Giardia intestinalis</name>
    <name type="common">Giardia lamblia</name>
    <dbReference type="NCBI Taxonomy" id="5741"/>
    <lineage>
        <taxon>Eukaryota</taxon>
        <taxon>Metamonada</taxon>
        <taxon>Diplomonadida</taxon>
        <taxon>Hexamitidae</taxon>
        <taxon>Giardiinae</taxon>
        <taxon>Giardia</taxon>
    </lineage>
</organism>
<dbReference type="EMBL" id="AHGT01000090">
    <property type="protein sequence ID" value="ESU35290.1"/>
    <property type="molecule type" value="Genomic_DNA"/>
</dbReference>
<feature type="region of interest" description="Disordered" evidence="1">
    <location>
        <begin position="118"/>
        <end position="137"/>
    </location>
</feature>
<proteinExistence type="predicted"/>
<gene>
    <name evidence="2" type="ORF">DHA2_152232</name>
</gene>
<sequence>HAAVAALLAELRDGYESYAAQPRGDVGLMLQTEAALSATVRLSARSLEARVARAAEDQGAGFLRGQLRLLPRAGALADPPRVDLRLLADAFQAGHAARFPPELAASLYAGYAAGAAGPAAPRAPPRPREAEPSGAQAVERRRYEALAMCGAELQERRKQGLLARVTELSRRGFYPLAFVFLKLTL</sequence>
<accession>V6TEH4</accession>
<dbReference type="VEuPathDB" id="GiardiaDB:DHA2_152232"/>
<dbReference type="Proteomes" id="UP000018320">
    <property type="component" value="Unassembled WGS sequence"/>
</dbReference>
<reference evidence="3" key="1">
    <citation type="submission" date="2012-02" db="EMBL/GenBank/DDBJ databases">
        <title>Genome sequencing of Giardia lamblia Genotypes A2 and B isolates (DH and GS) and comparative analysis with the genomes of Genotypes A1 and E (WB and Pig).</title>
        <authorList>
            <person name="Adam R."/>
            <person name="Dahlstrom E."/>
            <person name="Martens C."/>
            <person name="Bruno D."/>
            <person name="Barbian K."/>
            <person name="Porcella S.F."/>
            <person name="Nash T."/>
        </authorList>
    </citation>
    <scope>NUCLEOTIDE SEQUENCE</scope>
    <source>
        <strain evidence="3">DH</strain>
    </source>
</reference>
<evidence type="ECO:0000313" key="2">
    <source>
        <dbReference type="EMBL" id="ESU35290.1"/>
    </source>
</evidence>
<evidence type="ECO:0000256" key="1">
    <source>
        <dbReference type="SAM" id="MobiDB-lite"/>
    </source>
</evidence>
<name>V6TEH4_GIAIN</name>